<dbReference type="GO" id="GO:0008474">
    <property type="term" value="F:palmitoyl-(protein) hydrolase activity"/>
    <property type="evidence" value="ECO:0007669"/>
    <property type="project" value="TreeGrafter"/>
</dbReference>
<dbReference type="GO" id="GO:0005737">
    <property type="term" value="C:cytoplasm"/>
    <property type="evidence" value="ECO:0007669"/>
    <property type="project" value="TreeGrafter"/>
</dbReference>
<evidence type="ECO:0000313" key="4">
    <source>
        <dbReference type="Proteomes" id="UP000297716"/>
    </source>
</evidence>
<dbReference type="PANTHER" id="PTHR10655">
    <property type="entry name" value="LYSOPHOSPHOLIPASE-RELATED"/>
    <property type="match status" value="1"/>
</dbReference>
<dbReference type="AlphaFoldDB" id="A0A4Z0YJW2"/>
<sequence>MGISSVSLPAHNEHTHTVIFLHGRSSSARELSQQLWDTHDRRGETVQHIFPSVKWVFPQADEVYSERFDQNLREWFDIWDARNPDERREPQIRGLKVVIPQLVSLIRHEASSVGLQNIILAGVSQGCATAIQTLLNFPVSELRRGDNRLCAFIGFSGWMSLKEGSVQECREVLGLQRSEPSDELYSNTPVFIGHCADDSVVSIRQGKRLRDTLVAYGMTVTWKEYPNGGHWVNSPLGLEDIVDFLRSQGLAGP</sequence>
<evidence type="ECO:0000256" key="1">
    <source>
        <dbReference type="ARBA" id="ARBA00006499"/>
    </source>
</evidence>
<dbReference type="InterPro" id="IPR029058">
    <property type="entry name" value="AB_hydrolase_fold"/>
</dbReference>
<dbReference type="InterPro" id="IPR050565">
    <property type="entry name" value="LYPA1-2/EST-like"/>
</dbReference>
<name>A0A4Z0YJW2_9PEZI</name>
<dbReference type="Gene3D" id="3.40.50.1820">
    <property type="entry name" value="alpha/beta hydrolase"/>
    <property type="match status" value="1"/>
</dbReference>
<dbReference type="GO" id="GO:0052689">
    <property type="term" value="F:carboxylic ester hydrolase activity"/>
    <property type="evidence" value="ECO:0007669"/>
    <property type="project" value="TreeGrafter"/>
</dbReference>
<feature type="domain" description="Phospholipase/carboxylesterase/thioesterase" evidence="2">
    <location>
        <begin position="11"/>
        <end position="246"/>
    </location>
</feature>
<dbReference type="Proteomes" id="UP000297716">
    <property type="component" value="Unassembled WGS sequence"/>
</dbReference>
<reference evidence="3 4" key="1">
    <citation type="submission" date="2019-03" db="EMBL/GenBank/DDBJ databases">
        <title>Draft genome sequence of Xylaria hypoxylon DSM 108379, a ubiquitous saprotrophic-parasitic fungi on hardwood.</title>
        <authorList>
            <person name="Buettner E."/>
            <person name="Leonhardt S."/>
            <person name="Gebauer A.M."/>
            <person name="Liers C."/>
            <person name="Hofrichter M."/>
            <person name="Kellner H."/>
        </authorList>
    </citation>
    <scope>NUCLEOTIDE SEQUENCE [LARGE SCALE GENOMIC DNA]</scope>
    <source>
        <strain evidence="3 4">DSM 108379</strain>
    </source>
</reference>
<dbReference type="InterPro" id="IPR003140">
    <property type="entry name" value="PLipase/COase/thioEstase"/>
</dbReference>
<dbReference type="EMBL" id="SKBN01000083">
    <property type="protein sequence ID" value="TGJ83797.1"/>
    <property type="molecule type" value="Genomic_DNA"/>
</dbReference>
<keyword evidence="4" id="KW-1185">Reference proteome</keyword>
<evidence type="ECO:0000313" key="3">
    <source>
        <dbReference type="EMBL" id="TGJ83797.1"/>
    </source>
</evidence>
<gene>
    <name evidence="3" type="ORF">E0Z10_g4946</name>
</gene>
<dbReference type="Pfam" id="PF02230">
    <property type="entry name" value="Abhydrolase_2"/>
    <property type="match status" value="1"/>
</dbReference>
<dbReference type="STRING" id="37992.A0A4Z0YJW2"/>
<dbReference type="OrthoDB" id="2418081at2759"/>
<dbReference type="SUPFAM" id="SSF53474">
    <property type="entry name" value="alpha/beta-Hydrolases"/>
    <property type="match status" value="1"/>
</dbReference>
<dbReference type="PANTHER" id="PTHR10655:SF63">
    <property type="entry name" value="PHOSPHOLIPASE_CARBOXYLESTERASE_THIOESTERASE DOMAIN-CONTAINING PROTEIN"/>
    <property type="match status" value="1"/>
</dbReference>
<comment type="similarity">
    <text evidence="1">Belongs to the AB hydrolase superfamily. AB hydrolase 2 family.</text>
</comment>
<evidence type="ECO:0000259" key="2">
    <source>
        <dbReference type="Pfam" id="PF02230"/>
    </source>
</evidence>
<organism evidence="3 4">
    <name type="scientific">Xylaria hypoxylon</name>
    <dbReference type="NCBI Taxonomy" id="37992"/>
    <lineage>
        <taxon>Eukaryota</taxon>
        <taxon>Fungi</taxon>
        <taxon>Dikarya</taxon>
        <taxon>Ascomycota</taxon>
        <taxon>Pezizomycotina</taxon>
        <taxon>Sordariomycetes</taxon>
        <taxon>Xylariomycetidae</taxon>
        <taxon>Xylariales</taxon>
        <taxon>Xylariaceae</taxon>
        <taxon>Xylaria</taxon>
    </lineage>
</organism>
<protein>
    <recommendedName>
        <fullName evidence="2">Phospholipase/carboxylesterase/thioesterase domain-containing protein</fullName>
    </recommendedName>
</protein>
<proteinExistence type="inferred from homology"/>
<comment type="caution">
    <text evidence="3">The sequence shown here is derived from an EMBL/GenBank/DDBJ whole genome shotgun (WGS) entry which is preliminary data.</text>
</comment>
<accession>A0A4Z0YJW2</accession>